<organism evidence="4 5">
    <name type="scientific">Candida albicans (strain SC5314 / ATCC MYA-2876)</name>
    <name type="common">Yeast</name>
    <dbReference type="NCBI Taxonomy" id="237561"/>
    <lineage>
        <taxon>Eukaryota</taxon>
        <taxon>Fungi</taxon>
        <taxon>Dikarya</taxon>
        <taxon>Ascomycota</taxon>
        <taxon>Saccharomycotina</taxon>
        <taxon>Pichiomycetes</taxon>
        <taxon>Debaryomycetaceae</taxon>
        <taxon>Candida/Lodderomyces clade</taxon>
        <taxon>Candida</taxon>
    </lineage>
</organism>
<reference evidence="4 5" key="2">
    <citation type="journal article" date="2007" name="Genome Biol.">
        <title>Assembly of the Candida albicans genome into sixteen supercontigs aligned on the eight chromosomes.</title>
        <authorList>
            <person name="van het Hoog M."/>
            <person name="Rast T.J."/>
            <person name="Martchenko M."/>
            <person name="Grindle S."/>
            <person name="Dignard D."/>
            <person name="Hogues H."/>
            <person name="Cuomo C."/>
            <person name="Berriman M."/>
            <person name="Scherer S."/>
            <person name="Magee B.B."/>
            <person name="Whiteway M."/>
            <person name="Chibana H."/>
            <person name="Nantel A."/>
            <person name="Magee P.T."/>
        </authorList>
    </citation>
    <scope>GENOME REANNOTATION</scope>
    <source>
        <strain evidence="5">SC5314 / ATCC MYA-2876</strain>
    </source>
</reference>
<proteinExistence type="predicted"/>
<keyword evidence="2" id="KW-0812">Transmembrane</keyword>
<evidence type="ECO:0000313" key="4">
    <source>
        <dbReference type="EMBL" id="AOW29065.1"/>
    </source>
</evidence>
<keyword evidence="2" id="KW-0472">Membrane</keyword>
<evidence type="ECO:0000256" key="2">
    <source>
        <dbReference type="SAM" id="Phobius"/>
    </source>
</evidence>
<evidence type="ECO:0000256" key="1">
    <source>
        <dbReference type="SAM" id="MobiDB-lite"/>
    </source>
</evidence>
<dbReference type="OrthoDB" id="4014994at2759"/>
<keyword evidence="5" id="KW-1185">Reference proteome</keyword>
<dbReference type="GeneID" id="3637935"/>
<accession>A0A1D8PLQ2</accession>
<dbReference type="Proteomes" id="UP000000559">
    <property type="component" value="Chromosome 4"/>
</dbReference>
<dbReference type="InParanoid" id="A0A1D8PLQ2"/>
<feature type="compositionally biased region" description="Low complexity" evidence="1">
    <location>
        <begin position="106"/>
        <end position="129"/>
    </location>
</feature>
<dbReference type="AlphaFoldDB" id="A0A1D8PLQ2"/>
<evidence type="ECO:0000313" key="5">
    <source>
        <dbReference type="Proteomes" id="UP000000559"/>
    </source>
</evidence>
<name>A0A1D8PLQ2_CANAL</name>
<keyword evidence="2" id="KW-1133">Transmembrane helix</keyword>
<dbReference type="EMBL" id="CP017626">
    <property type="protein sequence ID" value="AOW29065.1"/>
    <property type="molecule type" value="Genomic_DNA"/>
</dbReference>
<dbReference type="SMR" id="A0A1D8PLQ2"/>
<feature type="transmembrane region" description="Helical" evidence="2">
    <location>
        <begin position="216"/>
        <end position="234"/>
    </location>
</feature>
<gene>
    <name evidence="4" type="ordered locus">CAALFM_C403000CA</name>
    <name evidence="3" type="ordered locus">orf19.10206</name>
</gene>
<evidence type="ECO:0000313" key="3">
    <source>
        <dbReference type="CGD" id="CAL0000189321"/>
    </source>
</evidence>
<sequence length="240" mass="28184">MIPPTTNKNKFKQKWTKIKLRFRKNKTHEVDDQVTIVVRSSYDSCVKCMGEKLPLDELTDISTQIHPQQTSPFKEKMILETAKHIENKQEKLDQAVELSCSVVSSPRHPQPQYQMQPQPQPQLQHQQLPSYPPPKYQPRSIPPTIKYKSQLNQYLLDKASDPKPYTSISSYYMNLHNSFANYYLIVQDGSYQCVNYKSLEPEIEDSSRLLKSHYRFFYGFFVLYISIFVIYIYVVTTQAL</sequence>
<protein>
    <submittedName>
        <fullName evidence="4">Uncharacterized protein</fullName>
    </submittedName>
</protein>
<dbReference type="VEuPathDB" id="FungiDB:C4_03000C_A"/>
<dbReference type="STRING" id="237561.A0A1D8PLQ2"/>
<reference evidence="4 5" key="1">
    <citation type="journal article" date="2004" name="Proc. Natl. Acad. Sci. U.S.A.">
        <title>The diploid genome sequence of Candida albicans.</title>
        <authorList>
            <person name="Jones T."/>
            <person name="Federspiel N.A."/>
            <person name="Chibana H."/>
            <person name="Dungan J."/>
            <person name="Kalman S."/>
            <person name="Magee B.B."/>
            <person name="Newport G."/>
            <person name="Thorstenson Y.R."/>
            <person name="Agabian N."/>
            <person name="Magee P.T."/>
            <person name="Davis R.W."/>
            <person name="Scherer S."/>
        </authorList>
    </citation>
    <scope>NUCLEOTIDE SEQUENCE [LARGE SCALE GENOMIC DNA]</scope>
    <source>
        <strain evidence="5">SC5314 / ATCC MYA-2876</strain>
    </source>
</reference>
<dbReference type="CGD" id="CAL0000189321">
    <property type="gene designation" value="orf19.10206"/>
</dbReference>
<dbReference type="KEGG" id="cal:CAALFM_C403000CA"/>
<feature type="region of interest" description="Disordered" evidence="1">
    <location>
        <begin position="103"/>
        <end position="135"/>
    </location>
</feature>
<reference evidence="4 5" key="3">
    <citation type="journal article" date="2013" name="Genome Biol.">
        <title>Assembly of a phased diploid Candida albicans genome facilitates allele-specific measurements and provides a simple model for repeat and indel structure.</title>
        <authorList>
            <person name="Muzzey D."/>
            <person name="Schwartz K."/>
            <person name="Weissman J.S."/>
            <person name="Sherlock G."/>
        </authorList>
    </citation>
    <scope>NUCLEOTIDE SEQUENCE [LARGE SCALE GENOMIC DNA]</scope>
    <source>
        <strain evidence="5">SC5314 / ATCC MYA-2876</strain>
    </source>
</reference>
<dbReference type="RefSeq" id="XP_720444.1">
    <property type="nucleotide sequence ID" value="XM_715351.1"/>
</dbReference>